<organism evidence="4">
    <name type="scientific">uncultured spirochete</name>
    <dbReference type="NCBI Taxonomy" id="156406"/>
    <lineage>
        <taxon>Bacteria</taxon>
        <taxon>Pseudomonadati</taxon>
        <taxon>Spirochaetota</taxon>
        <taxon>Spirochaetia</taxon>
        <taxon>Spirochaetales</taxon>
        <taxon>environmental samples</taxon>
    </lineage>
</organism>
<dbReference type="InterPro" id="IPR051803">
    <property type="entry name" value="TA_system_RelE-like_toxin"/>
</dbReference>
<dbReference type="Gene3D" id="3.30.2310.20">
    <property type="entry name" value="RelE-like"/>
    <property type="match status" value="1"/>
</dbReference>
<accession>A0A3P3XLC2</accession>
<dbReference type="InterPro" id="IPR035093">
    <property type="entry name" value="RelE/ParE_toxin_dom_sf"/>
</dbReference>
<reference evidence="4" key="1">
    <citation type="submission" date="2017-02" db="EMBL/GenBank/DDBJ databases">
        <authorList>
            <person name="Regsiter A."/>
            <person name="William W."/>
        </authorList>
    </citation>
    <scope>NUCLEOTIDE SEQUENCE</scope>
    <source>
        <strain evidence="4">Bib</strain>
    </source>
</reference>
<evidence type="ECO:0000256" key="1">
    <source>
        <dbReference type="ARBA" id="ARBA00006226"/>
    </source>
</evidence>
<name>A0A3P3XLC2_9SPIR</name>
<dbReference type="EMBL" id="FWDM01000036">
    <property type="protein sequence ID" value="SLM15407.1"/>
    <property type="molecule type" value="Genomic_DNA"/>
</dbReference>
<evidence type="ECO:0000313" key="3">
    <source>
        <dbReference type="EMBL" id="SLM09717.1"/>
    </source>
</evidence>
<protein>
    <submittedName>
        <fullName evidence="4">Plasmid stabilization system protein</fullName>
    </submittedName>
</protein>
<dbReference type="SUPFAM" id="SSF143011">
    <property type="entry name" value="RelE-like"/>
    <property type="match status" value="1"/>
</dbReference>
<dbReference type="NCBIfam" id="TIGR02385">
    <property type="entry name" value="RelE_StbE"/>
    <property type="match status" value="1"/>
</dbReference>
<proteinExistence type="inferred from homology"/>
<dbReference type="Pfam" id="PF05016">
    <property type="entry name" value="ParE_toxin"/>
    <property type="match status" value="1"/>
</dbReference>
<keyword evidence="2" id="KW-1277">Toxin-antitoxin system</keyword>
<dbReference type="InterPro" id="IPR007712">
    <property type="entry name" value="RelE/ParE_toxin"/>
</dbReference>
<dbReference type="AlphaFoldDB" id="A0A3P3XLC2"/>
<comment type="similarity">
    <text evidence="1">Belongs to the RelE toxin family.</text>
</comment>
<dbReference type="PANTHER" id="PTHR33755">
    <property type="entry name" value="TOXIN PARE1-RELATED"/>
    <property type="match status" value="1"/>
</dbReference>
<dbReference type="PANTHER" id="PTHR33755:SF5">
    <property type="entry name" value="TYPE II TOXIN-ANTITOXIN SYSTEM RELE_PARE FAMILY TOXIN"/>
    <property type="match status" value="1"/>
</dbReference>
<evidence type="ECO:0000256" key="2">
    <source>
        <dbReference type="ARBA" id="ARBA00022649"/>
    </source>
</evidence>
<evidence type="ECO:0000313" key="4">
    <source>
        <dbReference type="EMBL" id="SLM15407.1"/>
    </source>
</evidence>
<sequence>MSAKYTIVFSRYAEDDLSEIIKYYAEKNSQYALKLLDTLETRVQELRELPARGRIVPELAQQNILEYRELIEGNYRIIYVIQDSMVVIHAILDSRRNLEELLMQKLMRFYS</sequence>
<dbReference type="EMBL" id="FWDM01000001">
    <property type="protein sequence ID" value="SLM09717.1"/>
    <property type="molecule type" value="Genomic_DNA"/>
</dbReference>
<gene>
    <name evidence="3" type="ORF">SPIROBIBN47_10012</name>
    <name evidence="4" type="ORF">SPIROBIBN47_410087</name>
</gene>